<evidence type="ECO:0000256" key="9">
    <source>
        <dbReference type="ARBA" id="ARBA00022989"/>
    </source>
</evidence>
<comment type="catalytic activity">
    <reaction evidence="14">
        <text>nitrate + a quinol = a quinone + nitrite + H2O</text>
        <dbReference type="Rhea" id="RHEA:56144"/>
        <dbReference type="ChEBI" id="CHEBI:15377"/>
        <dbReference type="ChEBI" id="CHEBI:16301"/>
        <dbReference type="ChEBI" id="CHEBI:17632"/>
        <dbReference type="ChEBI" id="CHEBI:24646"/>
        <dbReference type="ChEBI" id="CHEBI:132124"/>
        <dbReference type="EC" id="1.7.5.1"/>
    </reaction>
</comment>
<keyword evidence="13 17" id="KW-0472">Membrane</keyword>
<feature type="transmembrane region" description="Helical" evidence="17">
    <location>
        <begin position="50"/>
        <end position="71"/>
    </location>
</feature>
<dbReference type="Pfam" id="PF02665">
    <property type="entry name" value="Nitrate_red_gam"/>
    <property type="match status" value="1"/>
</dbReference>
<evidence type="ECO:0000256" key="3">
    <source>
        <dbReference type="ARBA" id="ARBA00022448"/>
    </source>
</evidence>
<dbReference type="InterPro" id="IPR036197">
    <property type="entry name" value="NarG-like_sf"/>
</dbReference>
<evidence type="ECO:0000256" key="6">
    <source>
        <dbReference type="ARBA" id="ARBA00022692"/>
    </source>
</evidence>
<dbReference type="EMBL" id="NSKD01000001">
    <property type="protein sequence ID" value="PAU82216.1"/>
    <property type="molecule type" value="Genomic_DNA"/>
</dbReference>
<feature type="transmembrane region" description="Helical" evidence="17">
    <location>
        <begin position="91"/>
        <end position="111"/>
    </location>
</feature>
<keyword evidence="9 17" id="KW-1133">Transmembrane helix</keyword>
<dbReference type="PANTHER" id="PTHR30598">
    <property type="entry name" value="NITRATE REDUCTASE PRIVATE CHAPERONE, REDOX ENZYME MATURATION PROTEIN REMP FAMILY"/>
    <property type="match status" value="1"/>
</dbReference>
<dbReference type="InterPro" id="IPR003816">
    <property type="entry name" value="Nitrate_red_gam"/>
</dbReference>
<feature type="transmembrane region" description="Helical" evidence="17">
    <location>
        <begin position="131"/>
        <end position="150"/>
    </location>
</feature>
<evidence type="ECO:0000256" key="10">
    <source>
        <dbReference type="ARBA" id="ARBA00023002"/>
    </source>
</evidence>
<comment type="caution">
    <text evidence="19">The sequence shown here is derived from an EMBL/GenBank/DDBJ whole genome shotgun (WGS) entry which is preliminary data.</text>
</comment>
<organism evidence="19 20">
    <name type="scientific">Halovibrio salipaludis</name>
    <dbReference type="NCBI Taxonomy" id="2032626"/>
    <lineage>
        <taxon>Bacteria</taxon>
        <taxon>Pseudomonadati</taxon>
        <taxon>Pseudomonadota</taxon>
        <taxon>Gammaproteobacteria</taxon>
        <taxon>Oceanospirillales</taxon>
        <taxon>Halomonadaceae</taxon>
        <taxon>Halovibrio</taxon>
    </lineage>
</organism>
<dbReference type="AlphaFoldDB" id="A0A2A2F9U7"/>
<dbReference type="GO" id="GO:0009325">
    <property type="term" value="C:nitrate reductase complex"/>
    <property type="evidence" value="ECO:0007669"/>
    <property type="project" value="InterPro"/>
</dbReference>
<gene>
    <name evidence="19" type="primary">narI</name>
    <name evidence="19" type="ORF">CK501_03480</name>
</gene>
<reference evidence="19 20" key="1">
    <citation type="submission" date="2017-08" db="EMBL/GenBank/DDBJ databases">
        <title>Halovibrio sewagensis sp. nov., isolated from wastewater of high salinity.</title>
        <authorList>
            <person name="Dong X."/>
            <person name="Zhang G."/>
        </authorList>
    </citation>
    <scope>NUCLEOTIDE SEQUENCE [LARGE SCALE GENOMIC DNA]</scope>
    <source>
        <strain evidence="19 20">YL5-2</strain>
    </source>
</reference>
<dbReference type="GO" id="GO:0046872">
    <property type="term" value="F:metal ion binding"/>
    <property type="evidence" value="ECO:0007669"/>
    <property type="project" value="UniProtKB-KW"/>
</dbReference>
<keyword evidence="20" id="KW-1185">Reference proteome</keyword>
<dbReference type="GO" id="GO:0020037">
    <property type="term" value="F:heme binding"/>
    <property type="evidence" value="ECO:0007669"/>
    <property type="project" value="TreeGrafter"/>
</dbReference>
<keyword evidence="10" id="KW-0560">Oxidoreductase</keyword>
<dbReference type="Proteomes" id="UP000218896">
    <property type="component" value="Unassembled WGS sequence"/>
</dbReference>
<proteinExistence type="predicted"/>
<evidence type="ECO:0000256" key="8">
    <source>
        <dbReference type="ARBA" id="ARBA00022982"/>
    </source>
</evidence>
<dbReference type="OrthoDB" id="9788113at2"/>
<name>A0A2A2F9U7_9GAMM</name>
<feature type="binding site" description="axial binding residue" evidence="16">
    <location>
        <position position="68"/>
    </location>
    <ligand>
        <name>heme b</name>
        <dbReference type="ChEBI" id="CHEBI:60344"/>
        <label>1</label>
    </ligand>
    <ligandPart>
        <name>Fe</name>
        <dbReference type="ChEBI" id="CHEBI:18248"/>
    </ligandPart>
</feature>
<comment type="subunit">
    <text evidence="15">Dimer of heterotrimers each composed of an alpha, a beta and a gamma chain. Alpha and beta are catalytic chains; gamma chains are involved in binding the enzyme complex to the cytoplasmic membrane.</text>
</comment>
<evidence type="ECO:0000256" key="17">
    <source>
        <dbReference type="SAM" id="Phobius"/>
    </source>
</evidence>
<evidence type="ECO:0000259" key="18">
    <source>
        <dbReference type="Pfam" id="PF02665"/>
    </source>
</evidence>
<protein>
    <recommendedName>
        <fullName evidence="2">nitrate reductase (quinone)</fullName>
        <ecNumber evidence="2">1.7.5.1</ecNumber>
    </recommendedName>
</protein>
<dbReference type="SUPFAM" id="SSF103501">
    <property type="entry name" value="Respiratory nitrate reductase 1 gamma chain"/>
    <property type="match status" value="1"/>
</dbReference>
<sequence length="227" mass="25812">METYINQLIFGVGPYLAGTVFLLGSFLRYERGQYTWRAMSSQSLDNPPAFRWASIAFHVGILLLFFGHLFGLLTPTVVYTSLGMSPGAKQIMAMVAGGLFGLLCFAGLSYLVYRRLFNARVRANSSPMDTFIICLIYLQLITGLCTLFVSMDHLDGAVMLELAHWAQGIVTFQAGAWQYIVDVHWIYKTHIFLGLLMFTAFPFSRLVHIWSWPVEYVARRYQIVRPQ</sequence>
<keyword evidence="4" id="KW-1003">Cell membrane</keyword>
<evidence type="ECO:0000313" key="20">
    <source>
        <dbReference type="Proteomes" id="UP000218896"/>
    </source>
</evidence>
<dbReference type="GO" id="GO:0009055">
    <property type="term" value="F:electron transfer activity"/>
    <property type="evidence" value="ECO:0007669"/>
    <property type="project" value="TreeGrafter"/>
</dbReference>
<keyword evidence="6 17" id="KW-0812">Transmembrane</keyword>
<evidence type="ECO:0000256" key="1">
    <source>
        <dbReference type="ARBA" id="ARBA00004651"/>
    </source>
</evidence>
<dbReference type="EC" id="1.7.5.1" evidence="2"/>
<evidence type="ECO:0000313" key="19">
    <source>
        <dbReference type="EMBL" id="PAU82216.1"/>
    </source>
</evidence>
<keyword evidence="7" id="KW-0479">Metal-binding</keyword>
<keyword evidence="8" id="KW-0249">Electron transport</keyword>
<evidence type="ECO:0000256" key="5">
    <source>
        <dbReference type="ARBA" id="ARBA00022617"/>
    </source>
</evidence>
<evidence type="ECO:0000256" key="2">
    <source>
        <dbReference type="ARBA" id="ARBA00012500"/>
    </source>
</evidence>
<evidence type="ECO:0000256" key="14">
    <source>
        <dbReference type="ARBA" id="ARBA00048294"/>
    </source>
</evidence>
<dbReference type="Gene3D" id="1.20.950.20">
    <property type="entry name" value="Transmembrane di-heme cytochromes, Chain C"/>
    <property type="match status" value="1"/>
</dbReference>
<evidence type="ECO:0000256" key="12">
    <source>
        <dbReference type="ARBA" id="ARBA00023063"/>
    </source>
</evidence>
<evidence type="ECO:0000256" key="4">
    <source>
        <dbReference type="ARBA" id="ARBA00022475"/>
    </source>
</evidence>
<keyword evidence="5 16" id="KW-0349">Heme</keyword>
<dbReference type="GO" id="GO:0019645">
    <property type="term" value="P:anaerobic electron transport chain"/>
    <property type="evidence" value="ECO:0007669"/>
    <property type="project" value="UniProtKB-ARBA"/>
</dbReference>
<dbReference type="FunFam" id="1.20.950.20:FF:000001">
    <property type="entry name" value="Respiratory nitrate reductase subunit gamma"/>
    <property type="match status" value="1"/>
</dbReference>
<feature type="transmembrane region" description="Helical" evidence="17">
    <location>
        <begin position="192"/>
        <end position="212"/>
    </location>
</feature>
<feature type="transmembrane region" description="Helical" evidence="17">
    <location>
        <begin position="12"/>
        <end position="29"/>
    </location>
</feature>
<keyword evidence="3" id="KW-0813">Transport</keyword>
<evidence type="ECO:0000256" key="13">
    <source>
        <dbReference type="ARBA" id="ARBA00023136"/>
    </source>
</evidence>
<keyword evidence="12" id="KW-0534">Nitrate assimilation</keyword>
<evidence type="ECO:0000256" key="7">
    <source>
        <dbReference type="ARBA" id="ARBA00022723"/>
    </source>
</evidence>
<dbReference type="RefSeq" id="WP_095616311.1">
    <property type="nucleotide sequence ID" value="NZ_NSKD01000001.1"/>
</dbReference>
<feature type="binding site" description="axial binding residue" evidence="16">
    <location>
        <position position="190"/>
    </location>
    <ligand>
        <name>heme b</name>
        <dbReference type="ChEBI" id="CHEBI:60344"/>
        <label>1</label>
    </ligand>
    <ligandPart>
        <name>Fe</name>
        <dbReference type="ChEBI" id="CHEBI:18248"/>
    </ligandPart>
</feature>
<dbReference type="PANTHER" id="PTHR30598:SF3">
    <property type="entry name" value="RESPIRATORY NITRATE REDUCTASE 1 GAMMA CHAIN"/>
    <property type="match status" value="1"/>
</dbReference>
<feature type="binding site" description="axial binding residue" evidence="16">
    <location>
        <position position="58"/>
    </location>
    <ligand>
        <name>heme b</name>
        <dbReference type="ChEBI" id="CHEBI:60344"/>
        <label>1</label>
    </ligand>
    <ligandPart>
        <name>Fe</name>
        <dbReference type="ChEBI" id="CHEBI:18248"/>
    </ligandPart>
</feature>
<dbReference type="GO" id="GO:0160182">
    <property type="term" value="F:nitrate reductase (quinone) activity"/>
    <property type="evidence" value="ECO:0007669"/>
    <property type="project" value="UniProtKB-EC"/>
</dbReference>
<feature type="binding site" description="axial binding residue" evidence="16">
    <location>
        <position position="208"/>
    </location>
    <ligand>
        <name>heme b</name>
        <dbReference type="ChEBI" id="CHEBI:60344"/>
        <label>1</label>
    </ligand>
    <ligandPart>
        <name>Fe</name>
        <dbReference type="ChEBI" id="CHEBI:18248"/>
    </ligandPart>
</feature>
<evidence type="ECO:0000256" key="15">
    <source>
        <dbReference type="ARBA" id="ARBA00063882"/>
    </source>
</evidence>
<dbReference type="NCBIfam" id="TIGR00351">
    <property type="entry name" value="narI"/>
    <property type="match status" value="1"/>
</dbReference>
<keyword evidence="11 16" id="KW-0408">Iron</keyword>
<feature type="domain" description="NarG-like" evidence="18">
    <location>
        <begin position="6"/>
        <end position="225"/>
    </location>
</feature>
<accession>A0A2A2F9U7</accession>
<evidence type="ECO:0000256" key="16">
    <source>
        <dbReference type="PIRSR" id="PIRSR603816-1"/>
    </source>
</evidence>
<dbReference type="GO" id="GO:0005886">
    <property type="term" value="C:plasma membrane"/>
    <property type="evidence" value="ECO:0007669"/>
    <property type="project" value="UniProtKB-SubCell"/>
</dbReference>
<comment type="subcellular location">
    <subcellularLocation>
        <location evidence="1">Cell membrane</location>
        <topology evidence="1">Multi-pass membrane protein</topology>
    </subcellularLocation>
</comment>
<evidence type="ECO:0000256" key="11">
    <source>
        <dbReference type="ARBA" id="ARBA00023004"/>
    </source>
</evidence>
<dbReference type="InterPro" id="IPR051936">
    <property type="entry name" value="Heme-iron_electron_transfer"/>
</dbReference>
<dbReference type="GO" id="GO:0042128">
    <property type="term" value="P:nitrate assimilation"/>
    <property type="evidence" value="ECO:0007669"/>
    <property type="project" value="UniProtKB-KW"/>
</dbReference>
<dbReference type="InterPro" id="IPR023234">
    <property type="entry name" value="NarG-like_domain"/>
</dbReference>